<feature type="region of interest" description="Disordered" evidence="6">
    <location>
        <begin position="854"/>
        <end position="883"/>
    </location>
</feature>
<dbReference type="InterPro" id="IPR001680">
    <property type="entry name" value="WD40_rpt"/>
</dbReference>
<dbReference type="Pfam" id="PF00400">
    <property type="entry name" value="WD40"/>
    <property type="match status" value="2"/>
</dbReference>
<keyword evidence="10" id="KW-1185">Reference proteome</keyword>
<dbReference type="Gene3D" id="3.90.1750.10">
    <property type="entry name" value="Hect, E3 ligase catalytic domains"/>
    <property type="match status" value="1"/>
</dbReference>
<feature type="repeat" description="RCC1" evidence="5">
    <location>
        <begin position="2299"/>
        <end position="2350"/>
    </location>
</feature>
<feature type="domain" description="HECT" evidence="8">
    <location>
        <begin position="2549"/>
        <end position="2897"/>
    </location>
</feature>
<dbReference type="InterPro" id="IPR000569">
    <property type="entry name" value="HECT_dom"/>
</dbReference>
<dbReference type="PROSITE" id="PS50188">
    <property type="entry name" value="B302_SPRY"/>
    <property type="match status" value="1"/>
</dbReference>
<dbReference type="GO" id="GO:0004842">
    <property type="term" value="F:ubiquitin-protein transferase activity"/>
    <property type="evidence" value="ECO:0007669"/>
    <property type="project" value="InterPro"/>
</dbReference>
<dbReference type="SUPFAM" id="SSF50978">
    <property type="entry name" value="WD40 repeat-like"/>
    <property type="match status" value="1"/>
</dbReference>
<dbReference type="SMART" id="SM00119">
    <property type="entry name" value="HECTc"/>
    <property type="match status" value="1"/>
</dbReference>
<evidence type="ECO:0000313" key="9">
    <source>
        <dbReference type="EMBL" id="CAD7240801.1"/>
    </source>
</evidence>
<dbReference type="InterPro" id="IPR003877">
    <property type="entry name" value="SPRY_dom"/>
</dbReference>
<dbReference type="PANTHER" id="PTHR45622:SF70">
    <property type="entry name" value="SECRETION-REGULATING GUANINE NUCLEOTIDE EXCHANGE FACTOR"/>
    <property type="match status" value="1"/>
</dbReference>
<dbReference type="PROSITE" id="PS00626">
    <property type="entry name" value="RCC1_2"/>
    <property type="match status" value="2"/>
</dbReference>
<feature type="active site" description="Glycyl thioester intermediate" evidence="3">
    <location>
        <position position="2860"/>
    </location>
</feature>
<dbReference type="InterPro" id="IPR051709">
    <property type="entry name" value="Ub-ligase/GTPase-reg"/>
</dbReference>
<dbReference type="Gene3D" id="3.30.2160.10">
    <property type="entry name" value="Hect, E3 ligase catalytic domain"/>
    <property type="match status" value="1"/>
</dbReference>
<accession>A0A7R9A2P1</accession>
<dbReference type="SUPFAM" id="SSF56204">
    <property type="entry name" value="Hect, E3 ligase catalytic domain"/>
    <property type="match status" value="1"/>
</dbReference>
<feature type="repeat" description="RCC1" evidence="5">
    <location>
        <begin position="2142"/>
        <end position="2193"/>
    </location>
</feature>
<feature type="repeat" description="RCC1" evidence="5">
    <location>
        <begin position="2247"/>
        <end position="2298"/>
    </location>
</feature>
<dbReference type="FunFam" id="2.60.120.920:FF:000015">
    <property type="entry name" value="LOW QUALITY PROTEIN: probable E3 ubiquitin-protein ligase HERC1"/>
    <property type="match status" value="1"/>
</dbReference>
<dbReference type="Gene3D" id="2.130.10.10">
    <property type="entry name" value="YVTN repeat-like/Quinoprotein amine dehydrogenase"/>
    <property type="match status" value="1"/>
</dbReference>
<dbReference type="InterPro" id="IPR043136">
    <property type="entry name" value="B30.2/SPRY_sf"/>
</dbReference>
<feature type="repeat" description="WD" evidence="4">
    <location>
        <begin position="1516"/>
        <end position="1557"/>
    </location>
</feature>
<dbReference type="Pfam" id="PF00622">
    <property type="entry name" value="SPRY"/>
    <property type="match status" value="1"/>
</dbReference>
<dbReference type="Gene3D" id="2.130.10.30">
    <property type="entry name" value="Regulator of chromosome condensation 1/beta-lactamase-inhibitor protein II"/>
    <property type="match status" value="1"/>
</dbReference>
<dbReference type="OrthoDB" id="239701at2759"/>
<dbReference type="CDD" id="cd12881">
    <property type="entry name" value="SPRY_HERC1"/>
    <property type="match status" value="1"/>
</dbReference>
<dbReference type="InterPro" id="IPR009091">
    <property type="entry name" value="RCC1/BLIP-II"/>
</dbReference>
<dbReference type="Pfam" id="PF00632">
    <property type="entry name" value="HECT"/>
    <property type="match status" value="1"/>
</dbReference>
<keyword evidence="2 3" id="KW-0833">Ubl conjugation pathway</keyword>
<protein>
    <recommendedName>
        <fullName evidence="11">E3 ubiquitin-protein ligase HERC1</fullName>
    </recommendedName>
</protein>
<evidence type="ECO:0000313" key="10">
    <source>
        <dbReference type="Proteomes" id="UP000677054"/>
    </source>
</evidence>
<dbReference type="EMBL" id="LR899580">
    <property type="protein sequence ID" value="CAD7240801.1"/>
    <property type="molecule type" value="Genomic_DNA"/>
</dbReference>
<evidence type="ECO:0000256" key="5">
    <source>
        <dbReference type="PROSITE-ProRule" id="PRU00235"/>
    </source>
</evidence>
<dbReference type="InterPro" id="IPR035768">
    <property type="entry name" value="SPRY_HERC1"/>
</dbReference>
<keyword evidence="4" id="KW-0853">WD repeat</keyword>
<dbReference type="InterPro" id="IPR058923">
    <property type="entry name" value="RCC1-like_dom"/>
</dbReference>
<feature type="domain" description="B30.2/SPRY" evidence="7">
    <location>
        <begin position="360"/>
        <end position="541"/>
    </location>
</feature>
<sequence>MSTILAKVFSGQVAHLMDINEIKLSKEENIRALQVAMEHYLEMEGVELSFMDEESLCKSAIRRSLFLLLGVIPRSSQPVQDVESLLQCADQVLDFSLPKSNKHHPEPISIALTMAKHSSLASLKVSSLSTLTELCAISAPSLDASSPCLFPKSTFHISGSTTLLSLLCSIGLSTLLGAADVRHLVQANLLHNIQKVLESSGQLNLRCPSLTAEQLIEKPFVALNLSASQLYAQFALCASAFSSQLPEEILESVMSFMFTVMKKQSCRDLQMGDCLVVLRVLSTNSSIASVISTPEWLQTIFNLIHPSLSIRTRLLAIHLLESVLLTVQPAKDVKEQVVCELLKIIATNMWSIPTFSHQCFRKSGGEKSVHGIAEEEQVSLPEVGWDAGKLLCCSLEDSSTIVHGQGGRGYALASLKISSGCYQWKMKIIKENKGNEGTCIGVSKHPVRDSSHRTTSDMWLYRGYSGNLYHGGEHRSTLPCFTEGDTMRVNLDMNNRTLSFSKNGGPFLLAFEDIDAPELYPCVVFYSVNPGEKVKIDDVKVQGGEPEYVTGEPICSPDPIATVQPLVNLLQKLNRVPQWTEQVNQSLLERLNLLKDLMPDRKMSPLSDDDGKPCDNQTSQVLMDAAVIDQLCKEVWPAIAVLGGVDSGLRVGGQCYHKESGRKGTILGATKPLSSFLKLQWIDRASANFTIVSASQLDLEEEDPLNLSGFEHMDGQVLIELARLGGLSQELQVSPLLPDTVTPVGTPTAVTPVALQPTEDQKNEPQSVENLSDRLVKSIMGEVTGSSLDGDTLYVPQKPFSLPSSGIIPLSHNTLLMLTMATQLVSLQITSCKALDVLLQGSPLAKMFLTSLSDEAKGGDSDNKRRNEEAKEEGPDDEQPSHNLELKHSLYEVVNLCVQLCDCPLPLVRIVPNREIERALSMLIFRLHRHYPSEGPFMTPRPAPEAGPRSRSLTPTHERVDVDLPRTVRAQSLDLEYLETGGEEISGLEGAAASHPKIPAALLEMGFTEPQITNAIVMTGIAGESISGNDVNMLATWLLENKDIDESSSPQSSQPKSKIMQLQKRLFTDIRNFLLNPNTHGASVAKSKERKHVRGEAQPLVCPQAEEEIEPDEISEVLQTSTCPIIPGDRPAPYKVITEIHHADRRFCFICTARTSHFLRHAVIQHPGCGTQVDPDVKCGSIRDHGYILCNSCHTRYAAAYQKHPLASDNELTASLALTEGDLGLHTSLSEDKKEENLLPSLGLTERHPVPDPIVLKTSDPLGASRVIPTVGKVMTGCIEVASPAAKLGEQAALIKTPRQHQIALWRLARAQQILVSRNIVLRAVSILSVCTSPATLVENLDGTGMADVQKLVRLMCLVARSYQDKKDKDTRSEDSLETQLKDLTKAIQALVQLRPSSLPTLMNLCVQELTSMSTGGYGWGHQIQPVFSVIQTLLDSISKRSAALMRSSQVNADESILSLANALSACILSMRVAAPNKQWAAQTLIQTLKAGRDVREKTNVSDLQGVLPMCCVHSLQGHEDRIDACTWNPKKRFLASSSSDGTVRIWSIQSSVQHASQEQIVLDSSDGVSEICWSPSGKFLAAIQQGNALCWYFPGGNTIQVHLREWVSAICWPQRGSDVLLIGFRNGTLGTAVFNQIECSVDLLSHITMLSAYSSVTCLSWLEFDSQFAAGLSDGTVIVAMTSLNAEPFALQAHAGKVVNVQWSPDNTLLLSIGEQYCFIWKMEERESPTSKLRLEIIHQFPSSPTAGMWSPVQGQQGKFLLALGYATGIIEIYMIYPKNNITALLYDLRGHLYPVTHLAWSDSSLLLASGARQGFNGVINIWNMHSGALVQTFPGPGGSQSLTFLKGLGFVFSCSRSKDISCAVNLEQHVSKCHVLAVARQELLLRGLTNLWDAPYLCHLFMHLASMLLDQFLTEKPSVLKGDNLLHSMYMQSLASLVLSFKLDQVLCYHPSPPQVMKKLSNEWLWLHNFCMVMRTAAAISNRAQLPDSFLLVLRDSGIITEEDQPSMTEFTLTQDAEIISWAASQPQDWQLGGRCIAYLWGMGRHGQLAEAGKIVMVPKVVESMSCALQIICGNNCTFLVQQNGSVLSCGEGSYGRLGQGNSDDLYVPTIITALQGYIIVQVATSVSCDAHTLALTDTGEVFSWGDGDYGKLGHGNSDRQRRPRLIEALQGQEVIQVACGYKHSAVVTSDGKLYTFGNGDYGRLGLGTTANKKVPEKVSELEDYKVSYVSCGLNHTVCIADDGAHTFAFGDGDYGKLGLGNSASKLHPQKVLALEGMGVKKVVCGTQCTIFLTQTGLIYSCGMEKMIGQPQHRSAAYHTPQLIESLADMCMMDIAVGAEHTLALRNNGDVYGWGVNSEGLLGLGHTLPVLEPVLIPELQGKKIRQISCGRKHNAAWTAPPLVRQNAMSQSTSPPGSTAPFMMESFGLPNCIPNHYPHLQEVPLPKIRHRLRLLHRFSEIFYGSWRLLPLLNSVCEDACGSIGLKKGIIQPLLNPRIYSLPLIRCISGTMIQGRNYGPTVIIRRLAPAGKSPKPIFVQVADQVLKMKPSDLRLPSRSWKVKLVGEGADDAGGVFDDTITEMCVELMSGTVPLFIPTPNSRNEVGFNRDAFLFNPTLTAPHYLECFHFLGILFGVAIRTRKPLDINLAPIVWKLMAGIEPTEQDLEDVDCLYIQSLRAVRDAHLSGISPREFHDVLPTENFLGVNLVGEYIPVVSGGSSVPLTFSNRMEYYRAAIRYRMTEMNRQIAAVQEGISWIVPIPLLQLCPPGHFERLVCGLPDVPVAILKKMARYRDLEEDCSLIQWLWSALESFTHGERVLFLRFVSGRSRLPASPADSSIQRLQIIPVDRPVDSLPTAQTCFSQLRLPQYSSAAMLTQKLRYAIYHCHTIDMDNYMLIRNADWLSDEED</sequence>
<feature type="repeat" description="RCC1" evidence="5">
    <location>
        <begin position="2194"/>
        <end position="2245"/>
    </location>
</feature>
<dbReference type="SUPFAM" id="SSF50985">
    <property type="entry name" value="RCC1/BLIP-II"/>
    <property type="match status" value="1"/>
</dbReference>
<proteinExistence type="predicted"/>
<evidence type="ECO:0000256" key="6">
    <source>
        <dbReference type="SAM" id="MobiDB-lite"/>
    </source>
</evidence>
<dbReference type="SMART" id="SM00320">
    <property type="entry name" value="WD40"/>
    <property type="match status" value="5"/>
</dbReference>
<dbReference type="InterPro" id="IPR035983">
    <property type="entry name" value="Hect_E3_ubiquitin_ligase"/>
</dbReference>
<dbReference type="Pfam" id="PF25390">
    <property type="entry name" value="WD40_RLD"/>
    <property type="match status" value="1"/>
</dbReference>
<evidence type="ECO:0000256" key="3">
    <source>
        <dbReference type="PROSITE-ProRule" id="PRU00104"/>
    </source>
</evidence>
<dbReference type="GO" id="GO:0009966">
    <property type="term" value="P:regulation of signal transduction"/>
    <property type="evidence" value="ECO:0007669"/>
    <property type="project" value="UniProtKB-ARBA"/>
</dbReference>
<organism evidence="9">
    <name type="scientific">Darwinula stevensoni</name>
    <dbReference type="NCBI Taxonomy" id="69355"/>
    <lineage>
        <taxon>Eukaryota</taxon>
        <taxon>Metazoa</taxon>
        <taxon>Ecdysozoa</taxon>
        <taxon>Arthropoda</taxon>
        <taxon>Crustacea</taxon>
        <taxon>Oligostraca</taxon>
        <taxon>Ostracoda</taxon>
        <taxon>Podocopa</taxon>
        <taxon>Podocopida</taxon>
        <taxon>Darwinulocopina</taxon>
        <taxon>Darwinuloidea</taxon>
        <taxon>Darwinulidae</taxon>
        <taxon>Darwinula</taxon>
    </lineage>
</organism>
<dbReference type="SUPFAM" id="SSF49899">
    <property type="entry name" value="Concanavalin A-like lectins/glucanases"/>
    <property type="match status" value="1"/>
</dbReference>
<dbReference type="InterPro" id="IPR015943">
    <property type="entry name" value="WD40/YVTN_repeat-like_dom_sf"/>
</dbReference>
<dbReference type="PROSITE" id="PS50082">
    <property type="entry name" value="WD_REPEATS_2"/>
    <property type="match status" value="1"/>
</dbReference>
<dbReference type="PANTHER" id="PTHR45622">
    <property type="entry name" value="UBIQUITIN-PROTEIN LIGASE E3A-RELATED"/>
    <property type="match status" value="1"/>
</dbReference>
<feature type="compositionally biased region" description="Basic and acidic residues" evidence="6">
    <location>
        <begin position="854"/>
        <end position="873"/>
    </location>
</feature>
<dbReference type="EMBL" id="CAJPEV010000063">
    <property type="protein sequence ID" value="CAG0879900.1"/>
    <property type="molecule type" value="Genomic_DNA"/>
</dbReference>
<evidence type="ECO:0000256" key="4">
    <source>
        <dbReference type="PROSITE-ProRule" id="PRU00221"/>
    </source>
</evidence>
<dbReference type="PROSITE" id="PS50294">
    <property type="entry name" value="WD_REPEATS_REGION"/>
    <property type="match status" value="1"/>
</dbReference>
<dbReference type="Proteomes" id="UP000677054">
    <property type="component" value="Unassembled WGS sequence"/>
</dbReference>
<evidence type="ECO:0000256" key="1">
    <source>
        <dbReference type="ARBA" id="ARBA00022737"/>
    </source>
</evidence>
<evidence type="ECO:0000259" key="8">
    <source>
        <dbReference type="PROSITE" id="PS50237"/>
    </source>
</evidence>
<dbReference type="InterPro" id="IPR036322">
    <property type="entry name" value="WD40_repeat_dom_sf"/>
</dbReference>
<reference evidence="9" key="1">
    <citation type="submission" date="2020-11" db="EMBL/GenBank/DDBJ databases">
        <authorList>
            <person name="Tran Van P."/>
        </authorList>
    </citation>
    <scope>NUCLEOTIDE SEQUENCE</scope>
</reference>
<evidence type="ECO:0000259" key="7">
    <source>
        <dbReference type="PROSITE" id="PS50188"/>
    </source>
</evidence>
<dbReference type="GO" id="GO:0005737">
    <property type="term" value="C:cytoplasm"/>
    <property type="evidence" value="ECO:0007669"/>
    <property type="project" value="TreeGrafter"/>
</dbReference>
<keyword evidence="1" id="KW-0677">Repeat</keyword>
<feature type="repeat" description="RCC1" evidence="5">
    <location>
        <begin position="2087"/>
        <end position="2141"/>
    </location>
</feature>
<dbReference type="InterPro" id="IPR013320">
    <property type="entry name" value="ConA-like_dom_sf"/>
</dbReference>
<evidence type="ECO:0000256" key="2">
    <source>
        <dbReference type="ARBA" id="ARBA00022786"/>
    </source>
</evidence>
<dbReference type="Gene3D" id="2.60.120.920">
    <property type="match status" value="1"/>
</dbReference>
<dbReference type="SMART" id="SM00449">
    <property type="entry name" value="SPRY"/>
    <property type="match status" value="1"/>
</dbReference>
<evidence type="ECO:0008006" key="11">
    <source>
        <dbReference type="Google" id="ProtNLM"/>
    </source>
</evidence>
<dbReference type="InterPro" id="IPR000408">
    <property type="entry name" value="Reg_chr_condens"/>
</dbReference>
<feature type="repeat" description="RCC1" evidence="5">
    <location>
        <begin position="2351"/>
        <end position="2402"/>
    </location>
</feature>
<dbReference type="InterPro" id="IPR001870">
    <property type="entry name" value="B30.2/SPRY"/>
</dbReference>
<dbReference type="PROSITE" id="PS50012">
    <property type="entry name" value="RCC1_3"/>
    <property type="match status" value="6"/>
</dbReference>
<name>A0A7R9A2P1_9CRUS</name>
<dbReference type="PROSITE" id="PS50237">
    <property type="entry name" value="HECT"/>
    <property type="match status" value="1"/>
</dbReference>
<dbReference type="PRINTS" id="PR00633">
    <property type="entry name" value="RCCNDNSATION"/>
</dbReference>
<dbReference type="Gene3D" id="3.30.2410.10">
    <property type="entry name" value="Hect, E3 ligase catalytic domain"/>
    <property type="match status" value="1"/>
</dbReference>
<gene>
    <name evidence="9" type="ORF">DSTB1V02_LOCUS807</name>
</gene>